<dbReference type="PaxDb" id="1123384-AJ81_07790"/>
<dbReference type="SUPFAM" id="SSF109604">
    <property type="entry name" value="HD-domain/PDEase-like"/>
    <property type="match status" value="1"/>
</dbReference>
<dbReference type="GO" id="GO:0015969">
    <property type="term" value="P:guanosine tetraphosphate metabolic process"/>
    <property type="evidence" value="ECO:0007669"/>
    <property type="project" value="InterPro"/>
</dbReference>
<dbReference type="Gene3D" id="1.10.3210.10">
    <property type="entry name" value="Hypothetical protein af1432"/>
    <property type="match status" value="1"/>
</dbReference>
<protein>
    <submittedName>
        <fullName evidence="5">(P)ppGpp synthetase</fullName>
    </submittedName>
</protein>
<dbReference type="PROSITE" id="PS51880">
    <property type="entry name" value="TGS"/>
    <property type="match status" value="1"/>
</dbReference>
<dbReference type="InterPro" id="IPR006674">
    <property type="entry name" value="HD_domain"/>
</dbReference>
<name>A0A0X1KS96_9THEM</name>
<reference evidence="5 6" key="1">
    <citation type="submission" date="2014-01" db="EMBL/GenBank/DDBJ databases">
        <title>Genome sequencing of Thermotog hypogea.</title>
        <authorList>
            <person name="Zhang X."/>
            <person name="Alvare G."/>
            <person name="Fristensky B."/>
            <person name="Chen L."/>
            <person name="Suen T."/>
            <person name="Chen Q."/>
            <person name="Ma K."/>
        </authorList>
    </citation>
    <scope>NUCLEOTIDE SEQUENCE [LARGE SCALE GENOMIC DNA]</scope>
    <source>
        <strain evidence="5 6">DSM 11164</strain>
    </source>
</reference>
<dbReference type="Pfam" id="PF13291">
    <property type="entry name" value="ACT_4"/>
    <property type="match status" value="1"/>
</dbReference>
<comment type="function">
    <text evidence="2">In eubacteria ppGpp (guanosine 3'-diphosphate 5'-diphosphate) is a mediator of the stringent response that coordinates a variety of cellular activities in response to changes in nutritional abundance.</text>
</comment>
<sequence length="713" mass="81730">MSDEMKTVSDILKLSTRNFTEEDKEKLAKAYRLACYAHEGMFRESGEPFLSHPLEVCKILASMNVDIETLISALLHDAVEDSQGRVKLEDIEKMFGKQVARIVDGVTKVSRINAPVDSADSILKLETIQKMLFAMAEDIRVIVVKLADRLHNMRTIDFVKDEQKKIYKAKETLEIYAPIAHKLGIYTIKWELEDLSFKTLNRNEYNRIKMLVAERRKEREQRINEYVKTLKEALRQSGIEAHVEGRFKHYYSIWQKLNQKGKEFDEIYDLFGIRAIVNDVVTCYSVLGIVHSLWKPLPGRIKDYIASPKSNGYRSLHTTVITGYGEPLEVQIRDWEMHAEAEYGLIAHWIYKEQINVKTMQKWVTQLLEWRKELTKNLTGLEELKKELEIDEVFVFTPKGEVKHLPRGATPIDFAYAVHTEIGHRFGGAKVNGRLVPIDYELKNGDIVEIIVNKSGRPSLDWLKYAKSPRTKAKIRKFFREQLQSELVERGKDVLRRISKQFAKPIEEILKTPEMKKYLQSQGIDETEFFSRIGEGTIGPKELVRLLSPLAEESERKVSKRSKSKARIGADVEIDGLKNIEIHLAKCCGPVPGDDIVGVVSRKGITIHTASCKNVKDVDPEKVFNARWNGQTQNRYQTTLRVEFRDKAEIGKLVQALESKGASVVRAELVSTRWNYSVASLTVMVTDTNQLDEARQILENNPVVVRVERGKSS</sequence>
<dbReference type="FunFam" id="3.10.20.30:FF:000002">
    <property type="entry name" value="GTP pyrophosphokinase (RelA/SpoT)"/>
    <property type="match status" value="1"/>
</dbReference>
<comment type="pathway">
    <text evidence="1">Purine metabolism.</text>
</comment>
<dbReference type="InterPro" id="IPR004095">
    <property type="entry name" value="TGS"/>
</dbReference>
<dbReference type="InterPro" id="IPR043519">
    <property type="entry name" value="NT_sf"/>
</dbReference>
<dbReference type="Pfam" id="PF13328">
    <property type="entry name" value="HD_4"/>
    <property type="match status" value="1"/>
</dbReference>
<dbReference type="KEGG" id="phy:AJ81_07790"/>
<evidence type="ECO:0000256" key="1">
    <source>
        <dbReference type="ARBA" id="ARBA00025704"/>
    </source>
</evidence>
<dbReference type="SUPFAM" id="SSF81271">
    <property type="entry name" value="TGS-like"/>
    <property type="match status" value="1"/>
</dbReference>
<dbReference type="Pfam" id="PF04607">
    <property type="entry name" value="RelA_SpoT"/>
    <property type="match status" value="1"/>
</dbReference>
<dbReference type="InterPro" id="IPR012676">
    <property type="entry name" value="TGS-like"/>
</dbReference>
<dbReference type="PROSITE" id="PS51831">
    <property type="entry name" value="HD"/>
    <property type="match status" value="1"/>
</dbReference>
<dbReference type="InterPro" id="IPR002912">
    <property type="entry name" value="ACT_dom"/>
</dbReference>
<dbReference type="STRING" id="1123384.AJ81_07790"/>
<organism evidence="5 6">
    <name type="scientific">Pseudothermotoga hypogea DSM 11164 = NBRC 106472</name>
    <dbReference type="NCBI Taxonomy" id="1123384"/>
    <lineage>
        <taxon>Bacteria</taxon>
        <taxon>Thermotogati</taxon>
        <taxon>Thermotogota</taxon>
        <taxon>Thermotogae</taxon>
        <taxon>Thermotogales</taxon>
        <taxon>Thermotogaceae</taxon>
        <taxon>Pseudothermotoga</taxon>
    </lineage>
</organism>
<evidence type="ECO:0000259" key="4">
    <source>
        <dbReference type="PROSITE" id="PS51880"/>
    </source>
</evidence>
<dbReference type="CDD" id="cd05399">
    <property type="entry name" value="NT_Rel-Spo_like"/>
    <property type="match status" value="1"/>
</dbReference>
<dbReference type="PANTHER" id="PTHR21262:SF31">
    <property type="entry name" value="GTP PYROPHOSPHOKINASE"/>
    <property type="match status" value="1"/>
</dbReference>
<dbReference type="Pfam" id="PF02824">
    <property type="entry name" value="TGS"/>
    <property type="match status" value="1"/>
</dbReference>
<feature type="domain" description="TGS" evidence="4">
    <location>
        <begin position="391"/>
        <end position="452"/>
    </location>
</feature>
<feature type="domain" description="HD" evidence="3">
    <location>
        <begin position="49"/>
        <end position="153"/>
    </location>
</feature>
<dbReference type="SMART" id="SM00954">
    <property type="entry name" value="RelA_SpoT"/>
    <property type="match status" value="1"/>
</dbReference>
<dbReference type="Proteomes" id="UP000077469">
    <property type="component" value="Chromosome"/>
</dbReference>
<keyword evidence="6" id="KW-1185">Reference proteome</keyword>
<dbReference type="EMBL" id="CP007141">
    <property type="protein sequence ID" value="AJC74091.1"/>
    <property type="molecule type" value="Genomic_DNA"/>
</dbReference>
<proteinExistence type="inferred from homology"/>
<dbReference type="SMART" id="SM00471">
    <property type="entry name" value="HDc"/>
    <property type="match status" value="1"/>
</dbReference>
<dbReference type="AlphaFoldDB" id="A0A0X1KS96"/>
<dbReference type="InterPro" id="IPR007685">
    <property type="entry name" value="RelA_SpoT"/>
</dbReference>
<dbReference type="InterPro" id="IPR004811">
    <property type="entry name" value="RelA/Spo_fam"/>
</dbReference>
<evidence type="ECO:0000259" key="3">
    <source>
        <dbReference type="PROSITE" id="PS51831"/>
    </source>
</evidence>
<dbReference type="PANTHER" id="PTHR21262">
    <property type="entry name" value="GUANOSINE-3',5'-BIS DIPHOSPHATE 3'-PYROPHOSPHOHYDROLASE"/>
    <property type="match status" value="1"/>
</dbReference>
<evidence type="ECO:0000256" key="2">
    <source>
        <dbReference type="RuleBase" id="RU003847"/>
    </source>
</evidence>
<dbReference type="PATRIC" id="fig|1123384.7.peg.1562"/>
<dbReference type="InterPro" id="IPR012675">
    <property type="entry name" value="Beta-grasp_dom_sf"/>
</dbReference>
<dbReference type="InterPro" id="IPR033655">
    <property type="entry name" value="TGS_RelA/SpoT"/>
</dbReference>
<dbReference type="SUPFAM" id="SSF81301">
    <property type="entry name" value="Nucleotidyltransferase"/>
    <property type="match status" value="1"/>
</dbReference>
<dbReference type="CDD" id="cd00077">
    <property type="entry name" value="HDc"/>
    <property type="match status" value="1"/>
</dbReference>
<dbReference type="RefSeq" id="WP_031504150.1">
    <property type="nucleotide sequence ID" value="NC_022795.1"/>
</dbReference>
<gene>
    <name evidence="5" type="ORF">AJ81_07790</name>
</gene>
<dbReference type="Gene3D" id="3.30.460.10">
    <property type="entry name" value="Beta Polymerase, domain 2"/>
    <property type="match status" value="1"/>
</dbReference>
<dbReference type="GO" id="GO:0005886">
    <property type="term" value="C:plasma membrane"/>
    <property type="evidence" value="ECO:0007669"/>
    <property type="project" value="TreeGrafter"/>
</dbReference>
<dbReference type="NCBIfam" id="TIGR00691">
    <property type="entry name" value="spoT_relA"/>
    <property type="match status" value="1"/>
</dbReference>
<dbReference type="FunFam" id="3.30.460.10:FF:000001">
    <property type="entry name" value="GTP pyrophosphokinase RelA"/>
    <property type="match status" value="1"/>
</dbReference>
<dbReference type="OrthoDB" id="9805041at2"/>
<dbReference type="Gene3D" id="3.10.20.30">
    <property type="match status" value="1"/>
</dbReference>
<dbReference type="CDD" id="cd01668">
    <property type="entry name" value="TGS_RSH"/>
    <property type="match status" value="1"/>
</dbReference>
<dbReference type="InterPro" id="IPR003607">
    <property type="entry name" value="HD/PDEase_dom"/>
</dbReference>
<comment type="similarity">
    <text evidence="2">Belongs to the relA/spoT family.</text>
</comment>
<evidence type="ECO:0000313" key="5">
    <source>
        <dbReference type="EMBL" id="AJC74091.1"/>
    </source>
</evidence>
<dbReference type="FunFam" id="1.10.3210.10:FF:000001">
    <property type="entry name" value="GTP pyrophosphokinase RelA"/>
    <property type="match status" value="1"/>
</dbReference>
<evidence type="ECO:0000313" key="6">
    <source>
        <dbReference type="Proteomes" id="UP000077469"/>
    </source>
</evidence>
<accession>A0A0X1KS96</accession>